<dbReference type="RefSeq" id="XP_008075748.1">
    <property type="nucleotide sequence ID" value="XM_008077557.1"/>
</dbReference>
<keyword evidence="2" id="KW-1185">Reference proteome</keyword>
<dbReference type="VEuPathDB" id="MicrosporidiaDB:VCUG_02739"/>
<gene>
    <name evidence="1" type="ORF">VCUG_02739</name>
</gene>
<accession>L2GRP5</accession>
<dbReference type="EMBL" id="GL877652">
    <property type="protein sequence ID" value="ELA45775.1"/>
    <property type="molecule type" value="Genomic_DNA"/>
</dbReference>
<dbReference type="Proteomes" id="UP000011081">
    <property type="component" value="Unassembled WGS sequence"/>
</dbReference>
<dbReference type="HOGENOM" id="CLU_2279575_0_0_1"/>
<name>L2GRP5_VAVCU</name>
<reference evidence="2" key="1">
    <citation type="submission" date="2011-03" db="EMBL/GenBank/DDBJ databases">
        <title>The genome sequence of Vavraia culicis strain floridensis.</title>
        <authorList>
            <consortium name="The Broad Institute Genome Sequencing Platform"/>
            <person name="Cuomo C."/>
            <person name="Becnel J."/>
            <person name="Sanscrainte N."/>
            <person name="Young S.K."/>
            <person name="Zeng Q."/>
            <person name="Gargeya S."/>
            <person name="Fitzgerald M."/>
            <person name="Haas B."/>
            <person name="Abouelleil A."/>
            <person name="Alvarado L."/>
            <person name="Arachchi H.M."/>
            <person name="Berlin A."/>
            <person name="Chapman S.B."/>
            <person name="Gearin G."/>
            <person name="Goldberg J."/>
            <person name="Griggs A."/>
            <person name="Gujja S."/>
            <person name="Hansen M."/>
            <person name="Heiman D."/>
            <person name="Howarth C."/>
            <person name="Larimer J."/>
            <person name="Lui A."/>
            <person name="MacDonald P.J.P."/>
            <person name="McCowen C."/>
            <person name="Montmayeur A."/>
            <person name="Murphy C."/>
            <person name="Neiman D."/>
            <person name="Pearson M."/>
            <person name="Priest M."/>
            <person name="Roberts A."/>
            <person name="Saif S."/>
            <person name="Shea T."/>
            <person name="Sisk P."/>
            <person name="Stolte C."/>
            <person name="Sykes S."/>
            <person name="Wortman J."/>
            <person name="Nusbaum C."/>
            <person name="Birren B."/>
        </authorList>
    </citation>
    <scope>NUCLEOTIDE SEQUENCE [LARGE SCALE GENOMIC DNA]</scope>
    <source>
        <strain evidence="2">floridensis</strain>
    </source>
</reference>
<dbReference type="InParanoid" id="L2GRP5"/>
<dbReference type="AlphaFoldDB" id="L2GRP5"/>
<sequence length="102" mass="12202">MRMVKYTLEMLYTMNYCNESKFIDFVTIQQLIERNDLMLQLYSKALFWYTIHSSPILINGIAQLVFYKTAFCGSLCFSSYDFIVTYLNRTHNTTEEDYKKDI</sequence>
<dbReference type="GeneID" id="19880595"/>
<organism evidence="1 2">
    <name type="scientific">Vavraia culicis (isolate floridensis)</name>
    <name type="common">Microsporidian parasite</name>
    <dbReference type="NCBI Taxonomy" id="948595"/>
    <lineage>
        <taxon>Eukaryota</taxon>
        <taxon>Fungi</taxon>
        <taxon>Fungi incertae sedis</taxon>
        <taxon>Microsporidia</taxon>
        <taxon>Pleistophoridae</taxon>
        <taxon>Vavraia</taxon>
    </lineage>
</organism>
<evidence type="ECO:0000313" key="1">
    <source>
        <dbReference type="EMBL" id="ELA45775.1"/>
    </source>
</evidence>
<evidence type="ECO:0000313" key="2">
    <source>
        <dbReference type="Proteomes" id="UP000011081"/>
    </source>
</evidence>
<proteinExistence type="predicted"/>
<protein>
    <submittedName>
        <fullName evidence="1">Uncharacterized protein</fullName>
    </submittedName>
</protein>